<dbReference type="EMBL" id="JXRR01000010">
    <property type="protein sequence ID" value="KIL49051.1"/>
    <property type="molecule type" value="Genomic_DNA"/>
</dbReference>
<organism evidence="2 3">
    <name type="scientific">Jeotgalibacillus campisalis</name>
    <dbReference type="NCBI Taxonomy" id="220754"/>
    <lineage>
        <taxon>Bacteria</taxon>
        <taxon>Bacillati</taxon>
        <taxon>Bacillota</taxon>
        <taxon>Bacilli</taxon>
        <taxon>Bacillales</taxon>
        <taxon>Caryophanaceae</taxon>
        <taxon>Jeotgalibacillus</taxon>
    </lineage>
</organism>
<name>A0A0C2VXC0_9BACL</name>
<dbReference type="InterPro" id="IPR011037">
    <property type="entry name" value="Pyrv_Knase-like_insert_dom_sf"/>
</dbReference>
<dbReference type="PANTHER" id="PTHR30212">
    <property type="entry name" value="PROTEIN YIIM"/>
    <property type="match status" value="1"/>
</dbReference>
<sequence length="217" mass="24847">MERIGYKVNSLNAGKIETLTFGKKTFDSAIRKQAVENPVWVHSLGITGDEQAYKDHGGTEKALCQYPYEYYDYWKDLLGHMNQQSLFGENLSTIGLTEKNTHIGDVFSLGEARLQVTEPRQPCYKLAAKYGIPDLVMRMQDSGYTGFMFRVLEEGWVSRDDELILLERDKKRISIAQVNQVKWNKKATAEEIDTILSVESLSKTLRETLIKRKKADN</sequence>
<accession>A0A0C2VXC0</accession>
<evidence type="ECO:0000313" key="2">
    <source>
        <dbReference type="EMBL" id="KIL49051.1"/>
    </source>
</evidence>
<reference evidence="2 3" key="1">
    <citation type="submission" date="2015-01" db="EMBL/GenBank/DDBJ databases">
        <title>Jeotgalibacillus campisalis genome sequencing.</title>
        <authorList>
            <person name="Goh K.M."/>
            <person name="Chan K.-G."/>
            <person name="Yaakop A.S."/>
            <person name="Ee R."/>
            <person name="Gan H.M."/>
            <person name="Chan C.S."/>
        </authorList>
    </citation>
    <scope>NUCLEOTIDE SEQUENCE [LARGE SCALE GENOMIC DNA]</scope>
    <source>
        <strain evidence="2 3">SF-57</strain>
    </source>
</reference>
<proteinExistence type="predicted"/>
<comment type="caution">
    <text evidence="2">The sequence shown here is derived from an EMBL/GenBank/DDBJ whole genome shotgun (WGS) entry which is preliminary data.</text>
</comment>
<dbReference type="AlphaFoldDB" id="A0A0C2VXC0"/>
<evidence type="ECO:0000313" key="3">
    <source>
        <dbReference type="Proteomes" id="UP000031972"/>
    </source>
</evidence>
<dbReference type="GO" id="GO:0003824">
    <property type="term" value="F:catalytic activity"/>
    <property type="evidence" value="ECO:0007669"/>
    <property type="project" value="InterPro"/>
</dbReference>
<dbReference type="Gene3D" id="2.40.33.20">
    <property type="entry name" value="PK beta-barrel domain-like"/>
    <property type="match status" value="1"/>
</dbReference>
<dbReference type="InterPro" id="IPR052353">
    <property type="entry name" value="Benzoxazolinone_Detox_Enz"/>
</dbReference>
<gene>
    <name evidence="2" type="ORF">KR50_10860</name>
</gene>
<dbReference type="SUPFAM" id="SSF50800">
    <property type="entry name" value="PK beta-barrel domain-like"/>
    <property type="match status" value="1"/>
</dbReference>
<feature type="domain" description="MOSC" evidence="1">
    <location>
        <begin position="33"/>
        <end position="166"/>
    </location>
</feature>
<dbReference type="PANTHER" id="PTHR30212:SF4">
    <property type="entry name" value="MOSC DOMAIN-CONTAINING PROTEIN"/>
    <property type="match status" value="1"/>
</dbReference>
<dbReference type="GO" id="GO:0030151">
    <property type="term" value="F:molybdenum ion binding"/>
    <property type="evidence" value="ECO:0007669"/>
    <property type="project" value="InterPro"/>
</dbReference>
<dbReference type="Proteomes" id="UP000031972">
    <property type="component" value="Unassembled WGS sequence"/>
</dbReference>
<dbReference type="OrthoDB" id="9786134at2"/>
<evidence type="ECO:0000259" key="1">
    <source>
        <dbReference type="PROSITE" id="PS51340"/>
    </source>
</evidence>
<dbReference type="InterPro" id="IPR005302">
    <property type="entry name" value="MoCF_Sase_C"/>
</dbReference>
<dbReference type="GO" id="GO:0030170">
    <property type="term" value="F:pyridoxal phosphate binding"/>
    <property type="evidence" value="ECO:0007669"/>
    <property type="project" value="InterPro"/>
</dbReference>
<protein>
    <submittedName>
        <fullName evidence="2">Putative sulfur carrier</fullName>
    </submittedName>
</protein>
<dbReference type="Pfam" id="PF03473">
    <property type="entry name" value="MOSC"/>
    <property type="match status" value="1"/>
</dbReference>
<dbReference type="PATRIC" id="fig|220754.4.peg.1105"/>
<keyword evidence="3" id="KW-1185">Reference proteome</keyword>
<dbReference type="PROSITE" id="PS51340">
    <property type="entry name" value="MOSC"/>
    <property type="match status" value="1"/>
</dbReference>
<dbReference type="RefSeq" id="WP_052476803.1">
    <property type="nucleotide sequence ID" value="NZ_JXRR01000010.1"/>
</dbReference>